<dbReference type="InterPro" id="IPR036180">
    <property type="entry name" value="Gelsolin-like_dom_sf"/>
</dbReference>
<dbReference type="PANTHER" id="PTHR13803:SF4">
    <property type="entry name" value="SECRETORY 24CD, ISOFORM C"/>
    <property type="match status" value="1"/>
</dbReference>
<dbReference type="GO" id="GO:0070971">
    <property type="term" value="C:endoplasmic reticulum exit site"/>
    <property type="evidence" value="ECO:0007669"/>
    <property type="project" value="TreeGrafter"/>
</dbReference>
<dbReference type="GO" id="GO:0030127">
    <property type="term" value="C:COPII vesicle coat"/>
    <property type="evidence" value="ECO:0007669"/>
    <property type="project" value="TreeGrafter"/>
</dbReference>
<dbReference type="Proteomes" id="UP001249851">
    <property type="component" value="Unassembled WGS sequence"/>
</dbReference>
<dbReference type="Pfam" id="PF00626">
    <property type="entry name" value="Gelsolin"/>
    <property type="match status" value="1"/>
</dbReference>
<dbReference type="AlphaFoldDB" id="A0AAD9Q260"/>
<gene>
    <name evidence="2" type="ORF">P5673_025332</name>
</gene>
<dbReference type="PANTHER" id="PTHR13803">
    <property type="entry name" value="SEC24-RELATED PROTEIN"/>
    <property type="match status" value="1"/>
</dbReference>
<dbReference type="GO" id="GO:0090110">
    <property type="term" value="P:COPII-coated vesicle cargo loading"/>
    <property type="evidence" value="ECO:0007669"/>
    <property type="project" value="TreeGrafter"/>
</dbReference>
<dbReference type="Gene3D" id="3.40.20.10">
    <property type="entry name" value="Severin"/>
    <property type="match status" value="1"/>
</dbReference>
<accession>A0AAD9Q260</accession>
<evidence type="ECO:0000313" key="3">
    <source>
        <dbReference type="Proteomes" id="UP001249851"/>
    </source>
</evidence>
<name>A0AAD9Q260_ACRCE</name>
<dbReference type="GO" id="GO:0008270">
    <property type="term" value="F:zinc ion binding"/>
    <property type="evidence" value="ECO:0007669"/>
    <property type="project" value="TreeGrafter"/>
</dbReference>
<dbReference type="EMBL" id="JARQWQ010000078">
    <property type="protein sequence ID" value="KAK2553358.1"/>
    <property type="molecule type" value="Genomic_DNA"/>
</dbReference>
<comment type="caution">
    <text evidence="2">The sequence shown here is derived from an EMBL/GenBank/DDBJ whole genome shotgun (WGS) entry which is preliminary data.</text>
</comment>
<evidence type="ECO:0000259" key="1">
    <source>
        <dbReference type="Pfam" id="PF00626"/>
    </source>
</evidence>
<dbReference type="InterPro" id="IPR029006">
    <property type="entry name" value="ADF-H/Gelsolin-like_dom_sf"/>
</dbReference>
<dbReference type="InterPro" id="IPR050550">
    <property type="entry name" value="SEC23_SEC24_subfamily"/>
</dbReference>
<dbReference type="InterPro" id="IPR007123">
    <property type="entry name" value="Gelsolin-like_dom"/>
</dbReference>
<organism evidence="2 3">
    <name type="scientific">Acropora cervicornis</name>
    <name type="common">Staghorn coral</name>
    <dbReference type="NCBI Taxonomy" id="6130"/>
    <lineage>
        <taxon>Eukaryota</taxon>
        <taxon>Metazoa</taxon>
        <taxon>Cnidaria</taxon>
        <taxon>Anthozoa</taxon>
        <taxon>Hexacorallia</taxon>
        <taxon>Scleractinia</taxon>
        <taxon>Astrocoeniina</taxon>
        <taxon>Acroporidae</taxon>
        <taxon>Acropora</taxon>
    </lineage>
</organism>
<reference evidence="2" key="2">
    <citation type="journal article" date="2023" name="Science">
        <title>Genomic signatures of disease resistance in endangered staghorn corals.</title>
        <authorList>
            <person name="Vollmer S.V."/>
            <person name="Selwyn J.D."/>
            <person name="Despard B.A."/>
            <person name="Roesel C.L."/>
        </authorList>
    </citation>
    <scope>NUCLEOTIDE SEQUENCE</scope>
    <source>
        <strain evidence="2">K2</strain>
    </source>
</reference>
<proteinExistence type="predicted"/>
<dbReference type="SUPFAM" id="SSF82754">
    <property type="entry name" value="C-terminal, gelsolin-like domain of Sec23/24"/>
    <property type="match status" value="1"/>
</dbReference>
<feature type="domain" description="Gelsolin-like" evidence="1">
    <location>
        <begin position="17"/>
        <end position="67"/>
    </location>
</feature>
<dbReference type="GO" id="GO:0000149">
    <property type="term" value="F:SNARE binding"/>
    <property type="evidence" value="ECO:0007669"/>
    <property type="project" value="TreeGrafter"/>
</dbReference>
<protein>
    <submittedName>
        <fullName evidence="2">Protein transport protein Sec24C</fullName>
    </submittedName>
</protein>
<evidence type="ECO:0000313" key="2">
    <source>
        <dbReference type="EMBL" id="KAK2553358.1"/>
    </source>
</evidence>
<keyword evidence="3" id="KW-1185">Reference proteome</keyword>
<sequence>MKHLRPVTLLTYLFAENGISLFLWIGLQVDPNLLHEVFGVQTIGQVDIEMTSLPVLDNPLSTRLNEIIHKIQEQRQHYLKLTVVRQRDKLEAWFKHLLVEDKGINPAANSYVDFLCQMHKEIRNLMN</sequence>
<reference evidence="2" key="1">
    <citation type="journal article" date="2023" name="G3 (Bethesda)">
        <title>Whole genome assembly and annotation of the endangered Caribbean coral Acropora cervicornis.</title>
        <authorList>
            <person name="Selwyn J.D."/>
            <person name="Vollmer S.V."/>
        </authorList>
    </citation>
    <scope>NUCLEOTIDE SEQUENCE</scope>
    <source>
        <strain evidence="2">K2</strain>
    </source>
</reference>